<organism evidence="2 3">
    <name type="scientific">Sinanodonta woodiana</name>
    <name type="common">Chinese pond mussel</name>
    <name type="synonym">Anodonta woodiana</name>
    <dbReference type="NCBI Taxonomy" id="1069815"/>
    <lineage>
        <taxon>Eukaryota</taxon>
        <taxon>Metazoa</taxon>
        <taxon>Spiralia</taxon>
        <taxon>Lophotrochozoa</taxon>
        <taxon>Mollusca</taxon>
        <taxon>Bivalvia</taxon>
        <taxon>Autobranchia</taxon>
        <taxon>Heteroconchia</taxon>
        <taxon>Palaeoheterodonta</taxon>
        <taxon>Unionida</taxon>
        <taxon>Unionoidea</taxon>
        <taxon>Unionidae</taxon>
        <taxon>Unioninae</taxon>
        <taxon>Sinanodonta</taxon>
    </lineage>
</organism>
<reference evidence="2 3" key="1">
    <citation type="submission" date="2024-11" db="EMBL/GenBank/DDBJ databases">
        <title>Chromosome-level genome assembly of the freshwater bivalve Anodonta woodiana.</title>
        <authorList>
            <person name="Chen X."/>
        </authorList>
    </citation>
    <scope>NUCLEOTIDE SEQUENCE [LARGE SCALE GENOMIC DNA]</scope>
    <source>
        <strain evidence="2">MN2024</strain>
        <tissue evidence="2">Gills</tissue>
    </source>
</reference>
<feature type="region of interest" description="Disordered" evidence="1">
    <location>
        <begin position="35"/>
        <end position="56"/>
    </location>
</feature>
<dbReference type="AlphaFoldDB" id="A0ABD3VZG0"/>
<gene>
    <name evidence="2" type="ORF">ACJMK2_044243</name>
</gene>
<name>A0ABD3VZG0_SINWO</name>
<evidence type="ECO:0000313" key="2">
    <source>
        <dbReference type="EMBL" id="KAL3867002.1"/>
    </source>
</evidence>
<proteinExistence type="predicted"/>
<sequence length="56" mass="6424">MSLTANWIDDNIACQSAVLHCQMCDGRQTSEYFPDADEHLPRKKKQRKDDQALPCT</sequence>
<feature type="compositionally biased region" description="Basic and acidic residues" evidence="1">
    <location>
        <begin position="47"/>
        <end position="56"/>
    </location>
</feature>
<accession>A0ABD3VZG0</accession>
<comment type="caution">
    <text evidence="2">The sequence shown here is derived from an EMBL/GenBank/DDBJ whole genome shotgun (WGS) entry which is preliminary data.</text>
</comment>
<evidence type="ECO:0000256" key="1">
    <source>
        <dbReference type="SAM" id="MobiDB-lite"/>
    </source>
</evidence>
<evidence type="ECO:0000313" key="3">
    <source>
        <dbReference type="Proteomes" id="UP001634394"/>
    </source>
</evidence>
<keyword evidence="3" id="KW-1185">Reference proteome</keyword>
<dbReference type="Proteomes" id="UP001634394">
    <property type="component" value="Unassembled WGS sequence"/>
</dbReference>
<protein>
    <submittedName>
        <fullName evidence="2">Uncharacterized protein</fullName>
    </submittedName>
</protein>
<dbReference type="EMBL" id="JBJQND010000009">
    <property type="protein sequence ID" value="KAL3867002.1"/>
    <property type="molecule type" value="Genomic_DNA"/>
</dbReference>